<dbReference type="AlphaFoldDB" id="A0A1X0CYG4"/>
<dbReference type="GO" id="GO:0000976">
    <property type="term" value="F:transcription cis-regulatory region binding"/>
    <property type="evidence" value="ECO:0007669"/>
    <property type="project" value="TreeGrafter"/>
</dbReference>
<keyword evidence="1" id="KW-0805">Transcription regulation</keyword>
<dbReference type="EMBL" id="MVHS01000064">
    <property type="protein sequence ID" value="ORA65214.1"/>
    <property type="molecule type" value="Genomic_DNA"/>
</dbReference>
<dbReference type="Pfam" id="PF00440">
    <property type="entry name" value="TetR_N"/>
    <property type="match status" value="1"/>
</dbReference>
<keyword evidence="5" id="KW-1185">Reference proteome</keyword>
<dbReference type="InterPro" id="IPR050109">
    <property type="entry name" value="HTH-type_TetR-like_transc_reg"/>
</dbReference>
<comment type="caution">
    <text evidence="4">The sequence shown here is derived from an EMBL/GenBank/DDBJ whole genome shotgun (WGS) entry which is preliminary data.</text>
</comment>
<evidence type="ECO:0000256" key="3">
    <source>
        <dbReference type="ARBA" id="ARBA00023163"/>
    </source>
</evidence>
<dbReference type="PROSITE" id="PS50977">
    <property type="entry name" value="HTH_TETR_2"/>
    <property type="match status" value="1"/>
</dbReference>
<evidence type="ECO:0000313" key="5">
    <source>
        <dbReference type="Proteomes" id="UP000192801"/>
    </source>
</evidence>
<proteinExistence type="predicted"/>
<dbReference type="Pfam" id="PF18556">
    <property type="entry name" value="TetR_C_35"/>
    <property type="match status" value="1"/>
</dbReference>
<name>A0A1X0CYG4_9MYCO</name>
<dbReference type="GO" id="GO:0003700">
    <property type="term" value="F:DNA-binding transcription factor activity"/>
    <property type="evidence" value="ECO:0007669"/>
    <property type="project" value="TreeGrafter"/>
</dbReference>
<evidence type="ECO:0000256" key="1">
    <source>
        <dbReference type="ARBA" id="ARBA00023015"/>
    </source>
</evidence>
<dbReference type="InterPro" id="IPR009057">
    <property type="entry name" value="Homeodomain-like_sf"/>
</dbReference>
<dbReference type="Gene3D" id="1.10.357.10">
    <property type="entry name" value="Tetracycline Repressor, domain 2"/>
    <property type="match status" value="1"/>
</dbReference>
<dbReference type="Proteomes" id="UP000192801">
    <property type="component" value="Unassembled WGS sequence"/>
</dbReference>
<gene>
    <name evidence="4" type="ORF">BST26_18810</name>
</gene>
<dbReference type="InterPro" id="IPR001647">
    <property type="entry name" value="HTH_TetR"/>
</dbReference>
<reference evidence="4 5" key="1">
    <citation type="submission" date="2016-12" db="EMBL/GenBank/DDBJ databases">
        <title>The new phylogeny of genus Mycobacterium.</title>
        <authorList>
            <person name="Tortoli E."/>
            <person name="Trovato A."/>
            <person name="Cirillo D.M."/>
        </authorList>
    </citation>
    <scope>NUCLEOTIDE SEQUENCE [LARGE SCALE GENOMIC DNA]</scope>
    <source>
        <strain evidence="4 5">DSM 45130</strain>
    </source>
</reference>
<sequence>MVPPQKDGGSRFTQRAKALLRDVALQATVDIVRTRGWAQTRMADIATLAGISKPTLYKYFGSRDELARAYVDREVDLILQTARSELERYPDDPERALTEGLRHIVDDMSRNPLIRAVLTDDAAAASLLPLVTTHGERLLKHSVDEMASIIRAALPGAQPEDVRAYSDTMVRMMISHAILPSPSTEDSVDSMLRVALPLLRDVRGKGTAAQPGASDSNSPMEGQDECRN</sequence>
<dbReference type="STRING" id="444597.BST26_18810"/>
<accession>A0A1X0CYG4</accession>
<evidence type="ECO:0000256" key="2">
    <source>
        <dbReference type="ARBA" id="ARBA00023125"/>
    </source>
</evidence>
<evidence type="ECO:0000313" key="4">
    <source>
        <dbReference type="EMBL" id="ORA65214.1"/>
    </source>
</evidence>
<dbReference type="OrthoDB" id="4371863at2"/>
<protein>
    <submittedName>
        <fullName evidence="4">Uncharacterized protein</fullName>
    </submittedName>
</protein>
<dbReference type="InterPro" id="IPR040611">
    <property type="entry name" value="AlkX_C"/>
</dbReference>
<dbReference type="RefSeq" id="WP_083033151.1">
    <property type="nucleotide sequence ID" value="NZ_JACKRM010000385.1"/>
</dbReference>
<organism evidence="4 5">
    <name type="scientific">Mycolicibacterium insubricum</name>
    <dbReference type="NCBI Taxonomy" id="444597"/>
    <lineage>
        <taxon>Bacteria</taxon>
        <taxon>Bacillati</taxon>
        <taxon>Actinomycetota</taxon>
        <taxon>Actinomycetes</taxon>
        <taxon>Mycobacteriales</taxon>
        <taxon>Mycobacteriaceae</taxon>
        <taxon>Mycolicibacterium</taxon>
    </lineage>
</organism>
<dbReference type="PANTHER" id="PTHR30055:SF234">
    <property type="entry name" value="HTH-TYPE TRANSCRIPTIONAL REGULATOR BETI"/>
    <property type="match status" value="1"/>
</dbReference>
<dbReference type="PRINTS" id="PR00455">
    <property type="entry name" value="HTHTETR"/>
</dbReference>
<dbReference type="PANTHER" id="PTHR30055">
    <property type="entry name" value="HTH-TYPE TRANSCRIPTIONAL REGULATOR RUTR"/>
    <property type="match status" value="1"/>
</dbReference>
<keyword evidence="3" id="KW-0804">Transcription</keyword>
<keyword evidence="2" id="KW-0238">DNA-binding</keyword>
<dbReference type="SUPFAM" id="SSF46689">
    <property type="entry name" value="Homeodomain-like"/>
    <property type="match status" value="1"/>
</dbReference>